<evidence type="ECO:0000313" key="3">
    <source>
        <dbReference type="Proteomes" id="UP000008634"/>
    </source>
</evidence>
<dbReference type="Proteomes" id="UP000008634">
    <property type="component" value="Chromosome"/>
</dbReference>
<dbReference type="Gene3D" id="3.40.630.30">
    <property type="match status" value="1"/>
</dbReference>
<dbReference type="PANTHER" id="PTHR43792">
    <property type="entry name" value="GNAT FAMILY, PUTATIVE (AFU_ORTHOLOGUE AFUA_3G00765)-RELATED-RELATED"/>
    <property type="match status" value="1"/>
</dbReference>
<dbReference type="AlphaFoldDB" id="E6XBU4"/>
<dbReference type="GO" id="GO:0016747">
    <property type="term" value="F:acyltransferase activity, transferring groups other than amino-acyl groups"/>
    <property type="evidence" value="ECO:0007669"/>
    <property type="project" value="InterPro"/>
</dbReference>
<keyword evidence="3" id="KW-1185">Reference proteome</keyword>
<organism evidence="2 3">
    <name type="scientific">Cellulophaga algicola (strain DSM 14237 / IC166 / ACAM 630)</name>
    <dbReference type="NCBI Taxonomy" id="688270"/>
    <lineage>
        <taxon>Bacteria</taxon>
        <taxon>Pseudomonadati</taxon>
        <taxon>Bacteroidota</taxon>
        <taxon>Flavobacteriia</taxon>
        <taxon>Flavobacteriales</taxon>
        <taxon>Flavobacteriaceae</taxon>
        <taxon>Cellulophaga</taxon>
    </lineage>
</organism>
<dbReference type="SUPFAM" id="SSF55729">
    <property type="entry name" value="Acyl-CoA N-acyltransferases (Nat)"/>
    <property type="match status" value="1"/>
</dbReference>
<dbReference type="InterPro" id="IPR051531">
    <property type="entry name" value="N-acetyltransferase"/>
</dbReference>
<reference evidence="2 3" key="1">
    <citation type="journal article" date="2010" name="Stand. Genomic Sci.">
        <title>Complete genome sequence of Cellulophaga algicola type strain (IC166).</title>
        <authorList>
            <person name="Abt B."/>
            <person name="Lu M."/>
            <person name="Misra M."/>
            <person name="Han C."/>
            <person name="Nolan M."/>
            <person name="Lucas S."/>
            <person name="Hammon N."/>
            <person name="Deshpande S."/>
            <person name="Cheng J.F."/>
            <person name="Tapia R."/>
            <person name="Goodwin L."/>
            <person name="Pitluck S."/>
            <person name="Liolios K."/>
            <person name="Pagani I."/>
            <person name="Ivanova N."/>
            <person name="Mavromatis K."/>
            <person name="Ovchinikova G."/>
            <person name="Pati A."/>
            <person name="Chen A."/>
            <person name="Palaniappan K."/>
            <person name="Land M."/>
            <person name="Hauser L."/>
            <person name="Chang Y.J."/>
            <person name="Jeffries C.D."/>
            <person name="Detter J.C."/>
            <person name="Brambilla E."/>
            <person name="Rohde M."/>
            <person name="Tindall B.J."/>
            <person name="Goker M."/>
            <person name="Woyke T."/>
            <person name="Bristow J."/>
            <person name="Eisen J.A."/>
            <person name="Markowitz V."/>
            <person name="Hugenholtz P."/>
            <person name="Kyrpides N.C."/>
            <person name="Klenk H.P."/>
            <person name="Lapidus A."/>
        </authorList>
    </citation>
    <scope>NUCLEOTIDE SEQUENCE [LARGE SCALE GENOMIC DNA]</scope>
    <source>
        <strain evidence="3">DSM 14237 / IC166 / ACAM 630</strain>
    </source>
</reference>
<evidence type="ECO:0000259" key="1">
    <source>
        <dbReference type="Pfam" id="PF13302"/>
    </source>
</evidence>
<feature type="domain" description="N-acetyltransferase" evidence="1">
    <location>
        <begin position="9"/>
        <end position="147"/>
    </location>
</feature>
<dbReference type="RefSeq" id="WP_013550427.1">
    <property type="nucleotide sequence ID" value="NC_014934.1"/>
</dbReference>
<gene>
    <name evidence="2" type="ordered locus">Celal_1637</name>
</gene>
<dbReference type="STRING" id="688270.Celal_1637"/>
<dbReference type="InterPro" id="IPR000182">
    <property type="entry name" value="GNAT_dom"/>
</dbReference>
<dbReference type="HOGENOM" id="CLU_013985_3_0_10"/>
<proteinExistence type="predicted"/>
<name>E6XBU4_CELAD</name>
<dbReference type="Pfam" id="PF13302">
    <property type="entry name" value="Acetyltransf_3"/>
    <property type="match status" value="1"/>
</dbReference>
<protein>
    <submittedName>
        <fullName evidence="2">GCN5-related N-acetyltransferase</fullName>
    </submittedName>
</protein>
<dbReference type="OrthoDB" id="883856at2"/>
<dbReference type="EMBL" id="CP002453">
    <property type="protein sequence ID" value="ADV48946.1"/>
    <property type="molecule type" value="Genomic_DNA"/>
</dbReference>
<sequence>MLEREIYTIEPIAIKDSWRLCNFAVANADRLKRYFPKTLAHNLTPNLSEVFVSQKVKELEAKTEFLFTLKEKETRTIIGLIYVKKIDKALKQAELAYCIGYDYEGKGIISKTVRYISNWAHEELGLTILQIITHKTNIGSVKVAENNKYTWIKTLPKEHTPPNEAPLDMELYELHYER</sequence>
<dbReference type="KEGG" id="cao:Celal_1637"/>
<accession>E6XBU4</accession>
<dbReference type="InterPro" id="IPR016181">
    <property type="entry name" value="Acyl_CoA_acyltransferase"/>
</dbReference>
<evidence type="ECO:0000313" key="2">
    <source>
        <dbReference type="EMBL" id="ADV48946.1"/>
    </source>
</evidence>
<dbReference type="eggNOG" id="COG1670">
    <property type="taxonomic scope" value="Bacteria"/>
</dbReference>